<name>A0ABX3D539_9VIBR</name>
<dbReference type="Proteomes" id="UP000180133">
    <property type="component" value="Unassembled WGS sequence"/>
</dbReference>
<dbReference type="RefSeq" id="WP_071236664.1">
    <property type="nucleotide sequence ID" value="NZ_KV861353.1"/>
</dbReference>
<gene>
    <name evidence="1" type="ORF">BI375_23720</name>
</gene>
<sequence length="149" mass="16692">MADTSKLKKVVEPWFRNEYLPRKYPGCVIVQEKLPLIWGGDFEYDAVVYDGDDIVAVYLLSCSEYITRSGNGGAGKFQKIKADLLMLLGTKAPHKAMAFLGSTMFGHYLKQQNAGRLPQDIEPLLIEMPREINRIVLEIQSSASKEVAP</sequence>
<evidence type="ECO:0000313" key="1">
    <source>
        <dbReference type="EMBL" id="OHY89397.1"/>
    </source>
</evidence>
<proteinExistence type="predicted"/>
<keyword evidence="2" id="KW-1185">Reference proteome</keyword>
<organism evidence="1 2">
    <name type="scientific">Vibrio rotiferianus</name>
    <dbReference type="NCBI Taxonomy" id="190895"/>
    <lineage>
        <taxon>Bacteria</taxon>
        <taxon>Pseudomonadati</taxon>
        <taxon>Pseudomonadota</taxon>
        <taxon>Gammaproteobacteria</taxon>
        <taxon>Vibrionales</taxon>
        <taxon>Vibrionaceae</taxon>
        <taxon>Vibrio</taxon>
    </lineage>
</organism>
<comment type="caution">
    <text evidence="1">The sequence shown here is derived from an EMBL/GenBank/DDBJ whole genome shotgun (WGS) entry which is preliminary data.</text>
</comment>
<accession>A0ABX3D539</accession>
<reference evidence="1 2" key="1">
    <citation type="submission" date="2016-09" db="EMBL/GenBank/DDBJ databases">
        <title>Isolation, identification and antibiotic sensitivity analysis of bacterial pathogen from juvenile Hippocampus erectus with tail-rotted disease.</title>
        <authorList>
            <person name="Yang Q."/>
        </authorList>
    </citation>
    <scope>NUCLEOTIDE SEQUENCE [LARGE SCALE GENOMIC DNA]</scope>
    <source>
        <strain evidence="1 2">HM-10</strain>
    </source>
</reference>
<evidence type="ECO:0000313" key="2">
    <source>
        <dbReference type="Proteomes" id="UP000180133"/>
    </source>
</evidence>
<protein>
    <submittedName>
        <fullName evidence="1">Uncharacterized protein</fullName>
    </submittedName>
</protein>
<dbReference type="EMBL" id="MKFT01000047">
    <property type="protein sequence ID" value="OHY89397.1"/>
    <property type="molecule type" value="Genomic_DNA"/>
</dbReference>